<organism evidence="2 3">
    <name type="scientific">Niabella ginsenosidivorans</name>
    <dbReference type="NCBI Taxonomy" id="1176587"/>
    <lineage>
        <taxon>Bacteria</taxon>
        <taxon>Pseudomonadati</taxon>
        <taxon>Bacteroidota</taxon>
        <taxon>Chitinophagia</taxon>
        <taxon>Chitinophagales</taxon>
        <taxon>Chitinophagaceae</taxon>
        <taxon>Niabella</taxon>
    </lineage>
</organism>
<feature type="region of interest" description="Disordered" evidence="1">
    <location>
        <begin position="1"/>
        <end position="66"/>
    </location>
</feature>
<sequence>MRSKVIRQRKKTYEKRQPANRENPIKTGSDQNSRFEIGQAPRVFFPGRPKESGYPTACFFSRSRAS</sequence>
<gene>
    <name evidence="2" type="ORF">A8C56_01550</name>
</gene>
<protein>
    <submittedName>
        <fullName evidence="2">Uncharacterized protein</fullName>
    </submittedName>
</protein>
<reference evidence="2 3" key="1">
    <citation type="submission" date="2016-05" db="EMBL/GenBank/DDBJ databases">
        <title>Niabella ginsenosidivorans BS26 whole genome sequencing.</title>
        <authorList>
            <person name="Im W.T."/>
            <person name="Siddiqi M.Z."/>
        </authorList>
    </citation>
    <scope>NUCLEOTIDE SEQUENCE [LARGE SCALE GENOMIC DNA]</scope>
    <source>
        <strain evidence="2 3">BS26</strain>
    </source>
</reference>
<evidence type="ECO:0000313" key="2">
    <source>
        <dbReference type="EMBL" id="ANH79833.1"/>
    </source>
</evidence>
<dbReference type="KEGG" id="nia:A8C56_01550"/>
<dbReference type="STRING" id="1176587.A8C56_01550"/>
<proteinExistence type="predicted"/>
<keyword evidence="3" id="KW-1185">Reference proteome</keyword>
<accession>A0A1A9HX66</accession>
<name>A0A1A9HX66_9BACT</name>
<feature type="compositionally biased region" description="Basic residues" evidence="1">
    <location>
        <begin position="1"/>
        <end position="13"/>
    </location>
</feature>
<dbReference type="AlphaFoldDB" id="A0A1A9HX66"/>
<dbReference type="Proteomes" id="UP000077667">
    <property type="component" value="Chromosome"/>
</dbReference>
<evidence type="ECO:0000256" key="1">
    <source>
        <dbReference type="SAM" id="MobiDB-lite"/>
    </source>
</evidence>
<evidence type="ECO:0000313" key="3">
    <source>
        <dbReference type="Proteomes" id="UP000077667"/>
    </source>
</evidence>
<dbReference type="EMBL" id="CP015772">
    <property type="protein sequence ID" value="ANH79833.1"/>
    <property type="molecule type" value="Genomic_DNA"/>
</dbReference>